<proteinExistence type="predicted"/>
<dbReference type="PANTHER" id="PTHR38847">
    <property type="match status" value="1"/>
</dbReference>
<accession>A0AAN6YZV2</accession>
<dbReference type="RefSeq" id="XP_062643481.1">
    <property type="nucleotide sequence ID" value="XM_062793812.1"/>
</dbReference>
<protein>
    <recommendedName>
        <fullName evidence="4">Secreted protein</fullName>
    </recommendedName>
</protein>
<organism evidence="2 3">
    <name type="scientific">Parathielavia appendiculata</name>
    <dbReference type="NCBI Taxonomy" id="2587402"/>
    <lineage>
        <taxon>Eukaryota</taxon>
        <taxon>Fungi</taxon>
        <taxon>Dikarya</taxon>
        <taxon>Ascomycota</taxon>
        <taxon>Pezizomycotina</taxon>
        <taxon>Sordariomycetes</taxon>
        <taxon>Sordariomycetidae</taxon>
        <taxon>Sordariales</taxon>
        <taxon>Chaetomiaceae</taxon>
        <taxon>Parathielavia</taxon>
    </lineage>
</organism>
<feature type="signal peptide" evidence="1">
    <location>
        <begin position="1"/>
        <end position="22"/>
    </location>
</feature>
<name>A0AAN6YZV2_9PEZI</name>
<evidence type="ECO:0000313" key="3">
    <source>
        <dbReference type="Proteomes" id="UP001302602"/>
    </source>
</evidence>
<gene>
    <name evidence="2" type="ORF">N657DRAFT_649854</name>
</gene>
<keyword evidence="1" id="KW-0732">Signal</keyword>
<dbReference type="AlphaFoldDB" id="A0AAN6YZV2"/>
<reference evidence="2" key="1">
    <citation type="journal article" date="2023" name="Mol. Phylogenet. Evol.">
        <title>Genome-scale phylogeny and comparative genomics of the fungal order Sordariales.</title>
        <authorList>
            <person name="Hensen N."/>
            <person name="Bonometti L."/>
            <person name="Westerberg I."/>
            <person name="Brannstrom I.O."/>
            <person name="Guillou S."/>
            <person name="Cros-Aarteil S."/>
            <person name="Calhoun S."/>
            <person name="Haridas S."/>
            <person name="Kuo A."/>
            <person name="Mondo S."/>
            <person name="Pangilinan J."/>
            <person name="Riley R."/>
            <person name="LaButti K."/>
            <person name="Andreopoulos B."/>
            <person name="Lipzen A."/>
            <person name="Chen C."/>
            <person name="Yan M."/>
            <person name="Daum C."/>
            <person name="Ng V."/>
            <person name="Clum A."/>
            <person name="Steindorff A."/>
            <person name="Ohm R.A."/>
            <person name="Martin F."/>
            <person name="Silar P."/>
            <person name="Natvig D.O."/>
            <person name="Lalanne C."/>
            <person name="Gautier V."/>
            <person name="Ament-Velasquez S.L."/>
            <person name="Kruys A."/>
            <person name="Hutchinson M.I."/>
            <person name="Powell A.J."/>
            <person name="Barry K."/>
            <person name="Miller A.N."/>
            <person name="Grigoriev I.V."/>
            <person name="Debuchy R."/>
            <person name="Gladieux P."/>
            <person name="Hiltunen Thoren M."/>
            <person name="Johannesson H."/>
        </authorList>
    </citation>
    <scope>NUCLEOTIDE SEQUENCE</scope>
    <source>
        <strain evidence="2">CBS 731.68</strain>
    </source>
</reference>
<sequence>MGFPLLPALILLLAVVSPLASSATILPRQSKVTLTSFSYAGTACSAGSVSSTINRNGSIITFGFDLFQTYYGPSYPVAERYKNCILYLRLGYPLGSKFEIVGVTYRGQARLDAGMNATIETKYLISSPGAADGSTVTRVRSTSELVGEYTSTDTIPTESRTASHCGLEEAYVQIRTRVKLTATSTSVSGSAYDESPFSLDYQQLHLGWSVCQD</sequence>
<dbReference type="EMBL" id="MU853245">
    <property type="protein sequence ID" value="KAK4119708.1"/>
    <property type="molecule type" value="Genomic_DNA"/>
</dbReference>
<evidence type="ECO:0000256" key="1">
    <source>
        <dbReference type="SAM" id="SignalP"/>
    </source>
</evidence>
<comment type="caution">
    <text evidence="2">The sequence shown here is derived from an EMBL/GenBank/DDBJ whole genome shotgun (WGS) entry which is preliminary data.</text>
</comment>
<reference evidence="2" key="2">
    <citation type="submission" date="2023-05" db="EMBL/GenBank/DDBJ databases">
        <authorList>
            <consortium name="Lawrence Berkeley National Laboratory"/>
            <person name="Steindorff A."/>
            <person name="Hensen N."/>
            <person name="Bonometti L."/>
            <person name="Westerberg I."/>
            <person name="Brannstrom I.O."/>
            <person name="Guillou S."/>
            <person name="Cros-Aarteil S."/>
            <person name="Calhoun S."/>
            <person name="Haridas S."/>
            <person name="Kuo A."/>
            <person name="Mondo S."/>
            <person name="Pangilinan J."/>
            <person name="Riley R."/>
            <person name="Labutti K."/>
            <person name="Andreopoulos B."/>
            <person name="Lipzen A."/>
            <person name="Chen C."/>
            <person name="Yanf M."/>
            <person name="Daum C."/>
            <person name="Ng V."/>
            <person name="Clum A."/>
            <person name="Ohm R."/>
            <person name="Martin F."/>
            <person name="Silar P."/>
            <person name="Natvig D."/>
            <person name="Lalanne C."/>
            <person name="Gautier V."/>
            <person name="Ament-Velasquez S.L."/>
            <person name="Kruys A."/>
            <person name="Hutchinson M.I."/>
            <person name="Powell A.J."/>
            <person name="Barry K."/>
            <person name="Miller A.N."/>
            <person name="Grigoriev I.V."/>
            <person name="Debuchy R."/>
            <person name="Gladieux P."/>
            <person name="Thoren M.H."/>
            <person name="Johannesson H."/>
        </authorList>
    </citation>
    <scope>NUCLEOTIDE SEQUENCE</scope>
    <source>
        <strain evidence="2">CBS 731.68</strain>
    </source>
</reference>
<feature type="chain" id="PRO_5043034777" description="Secreted protein" evidence="1">
    <location>
        <begin position="23"/>
        <end position="213"/>
    </location>
</feature>
<dbReference type="PANTHER" id="PTHR38847:SF1">
    <property type="entry name" value="PSEUDOURIDINE SYNTHASE RSUA_RLUA-LIKE DOMAIN-CONTAINING PROTEIN"/>
    <property type="match status" value="1"/>
</dbReference>
<dbReference type="Pfam" id="PF14273">
    <property type="entry name" value="DUF4360"/>
    <property type="match status" value="1"/>
</dbReference>
<keyword evidence="3" id="KW-1185">Reference proteome</keyword>
<dbReference type="InterPro" id="IPR025649">
    <property type="entry name" value="DUF4360"/>
</dbReference>
<dbReference type="Proteomes" id="UP001302602">
    <property type="component" value="Unassembled WGS sequence"/>
</dbReference>
<dbReference type="GeneID" id="87830581"/>
<evidence type="ECO:0008006" key="4">
    <source>
        <dbReference type="Google" id="ProtNLM"/>
    </source>
</evidence>
<evidence type="ECO:0000313" key="2">
    <source>
        <dbReference type="EMBL" id="KAK4119708.1"/>
    </source>
</evidence>